<feature type="domain" description="FLYWCH-type" evidence="4">
    <location>
        <begin position="49"/>
        <end position="95"/>
    </location>
</feature>
<evidence type="ECO:0000256" key="3">
    <source>
        <dbReference type="ARBA" id="ARBA00022833"/>
    </source>
</evidence>
<gene>
    <name evidence="5" type="ORF">HERILL_LOCUS6817</name>
</gene>
<sequence length="163" mass="19006">MKEYLYRNDLYKSLMVASKIALGKQSNYDIIYDCDLTAKPIKGGIDFLGYKYHKSGVVKNGVIYYRCAKIRTLQCPATLQVEGDIYRTNKKEHNHPPKIKVDAFVGKKLSYNGYYFYRHGKTMNKIHWRCSTLSCSVRLHTNYSGKFISIRGEHKHLPKEDNR</sequence>
<protein>
    <recommendedName>
        <fullName evidence="4">FLYWCH-type domain-containing protein</fullName>
    </recommendedName>
</protein>
<organism evidence="5 6">
    <name type="scientific">Hermetia illucens</name>
    <name type="common">Black soldier fly</name>
    <dbReference type="NCBI Taxonomy" id="343691"/>
    <lineage>
        <taxon>Eukaryota</taxon>
        <taxon>Metazoa</taxon>
        <taxon>Ecdysozoa</taxon>
        <taxon>Arthropoda</taxon>
        <taxon>Hexapoda</taxon>
        <taxon>Insecta</taxon>
        <taxon>Pterygota</taxon>
        <taxon>Neoptera</taxon>
        <taxon>Endopterygota</taxon>
        <taxon>Diptera</taxon>
        <taxon>Brachycera</taxon>
        <taxon>Stratiomyomorpha</taxon>
        <taxon>Stratiomyidae</taxon>
        <taxon>Hermetiinae</taxon>
        <taxon>Hermetia</taxon>
    </lineage>
</organism>
<dbReference type="AlphaFoldDB" id="A0A7R8UNR9"/>
<reference evidence="5 6" key="1">
    <citation type="submission" date="2020-11" db="EMBL/GenBank/DDBJ databases">
        <authorList>
            <person name="Wallbank WR R."/>
            <person name="Pardo Diaz C."/>
            <person name="Kozak K."/>
            <person name="Martin S."/>
            <person name="Jiggins C."/>
            <person name="Moest M."/>
            <person name="Warren A I."/>
            <person name="Generalovic N T."/>
            <person name="Byers J.R.P. K."/>
            <person name="Montejo-Kovacevich G."/>
            <person name="Yen C E."/>
        </authorList>
    </citation>
    <scope>NUCLEOTIDE SEQUENCE [LARGE SCALE GENOMIC DNA]</scope>
</reference>
<evidence type="ECO:0000259" key="4">
    <source>
        <dbReference type="Pfam" id="PF04500"/>
    </source>
</evidence>
<dbReference type="OrthoDB" id="2311693at2759"/>
<dbReference type="Pfam" id="PF04500">
    <property type="entry name" value="FLYWCH"/>
    <property type="match status" value="2"/>
</dbReference>
<dbReference type="Gene3D" id="2.20.25.240">
    <property type="match status" value="2"/>
</dbReference>
<keyword evidence="1" id="KW-0479">Metal-binding</keyword>
<dbReference type="Proteomes" id="UP000594454">
    <property type="component" value="Chromosome 3"/>
</dbReference>
<keyword evidence="2" id="KW-0863">Zinc-finger</keyword>
<feature type="domain" description="FLYWCH-type" evidence="4">
    <location>
        <begin position="106"/>
        <end position="156"/>
    </location>
</feature>
<keyword evidence="3" id="KW-0862">Zinc</keyword>
<dbReference type="EMBL" id="LR899011">
    <property type="protein sequence ID" value="CAD7083892.1"/>
    <property type="molecule type" value="Genomic_DNA"/>
</dbReference>
<evidence type="ECO:0000313" key="6">
    <source>
        <dbReference type="Proteomes" id="UP000594454"/>
    </source>
</evidence>
<dbReference type="InterPro" id="IPR007588">
    <property type="entry name" value="Znf_FLYWCH"/>
</dbReference>
<dbReference type="InParanoid" id="A0A7R8UNR9"/>
<evidence type="ECO:0000256" key="2">
    <source>
        <dbReference type="ARBA" id="ARBA00022771"/>
    </source>
</evidence>
<evidence type="ECO:0000313" key="5">
    <source>
        <dbReference type="EMBL" id="CAD7083892.1"/>
    </source>
</evidence>
<evidence type="ECO:0000256" key="1">
    <source>
        <dbReference type="ARBA" id="ARBA00022723"/>
    </source>
</evidence>
<dbReference type="GO" id="GO:0008270">
    <property type="term" value="F:zinc ion binding"/>
    <property type="evidence" value="ECO:0007669"/>
    <property type="project" value="UniProtKB-KW"/>
</dbReference>
<keyword evidence="6" id="KW-1185">Reference proteome</keyword>
<accession>A0A7R8UNR9</accession>
<name>A0A7R8UNR9_HERIL</name>
<proteinExistence type="predicted"/>